<reference evidence="1" key="2">
    <citation type="submission" date="2025-09" db="UniProtKB">
        <authorList>
            <consortium name="Ensembl"/>
        </authorList>
    </citation>
    <scope>IDENTIFICATION</scope>
</reference>
<organism evidence="1 2">
    <name type="scientific">Marmota marmota marmota</name>
    <name type="common">Alpine marmot</name>
    <dbReference type="NCBI Taxonomy" id="9994"/>
    <lineage>
        <taxon>Eukaryota</taxon>
        <taxon>Metazoa</taxon>
        <taxon>Chordata</taxon>
        <taxon>Craniata</taxon>
        <taxon>Vertebrata</taxon>
        <taxon>Euteleostomi</taxon>
        <taxon>Mammalia</taxon>
        <taxon>Eutheria</taxon>
        <taxon>Euarchontoglires</taxon>
        <taxon>Glires</taxon>
        <taxon>Rodentia</taxon>
        <taxon>Sciuromorpha</taxon>
        <taxon>Sciuridae</taxon>
        <taxon>Xerinae</taxon>
        <taxon>Marmotini</taxon>
        <taxon>Marmota</taxon>
    </lineage>
</organism>
<sequence>MEGRGLEEDALLQKLKDSRRRFQRRMRELIEKYDQPFEDDPLVQMATLTYQTPQGREPGVLPGLWETLGA</sequence>
<dbReference type="GO" id="GO:0034080">
    <property type="term" value="P:CENP-A containing chromatin assembly"/>
    <property type="evidence" value="ECO:0007669"/>
    <property type="project" value="TreeGrafter"/>
</dbReference>
<evidence type="ECO:0000313" key="1">
    <source>
        <dbReference type="Ensembl" id="ENSMMMP00000003862.1"/>
    </source>
</evidence>
<dbReference type="GO" id="GO:0005634">
    <property type="term" value="C:nucleus"/>
    <property type="evidence" value="ECO:0007669"/>
    <property type="project" value="InterPro"/>
</dbReference>
<dbReference type="GO" id="GO:0042393">
    <property type="term" value="F:histone binding"/>
    <property type="evidence" value="ECO:0007669"/>
    <property type="project" value="InterPro"/>
</dbReference>
<dbReference type="Pfam" id="PF10384">
    <property type="entry name" value="Scm3"/>
    <property type="match status" value="1"/>
</dbReference>
<proteinExistence type="predicted"/>
<dbReference type="GO" id="GO:0000775">
    <property type="term" value="C:chromosome, centromeric region"/>
    <property type="evidence" value="ECO:0007669"/>
    <property type="project" value="TreeGrafter"/>
</dbReference>
<name>A0A8C5YVM3_MARMA</name>
<dbReference type="Gene3D" id="6.10.250.2320">
    <property type="match status" value="1"/>
</dbReference>
<keyword evidence="2" id="KW-1185">Reference proteome</keyword>
<evidence type="ECO:0000313" key="2">
    <source>
        <dbReference type="Proteomes" id="UP000694407"/>
    </source>
</evidence>
<dbReference type="AlphaFoldDB" id="A0A8C5YVM3"/>
<dbReference type="Proteomes" id="UP000694407">
    <property type="component" value="Unplaced"/>
</dbReference>
<reference evidence="1" key="1">
    <citation type="submission" date="2025-08" db="UniProtKB">
        <authorList>
            <consortium name="Ensembl"/>
        </authorList>
    </citation>
    <scope>IDENTIFICATION</scope>
</reference>
<dbReference type="GeneTree" id="ENSGT00390000005575"/>
<dbReference type="InterPro" id="IPR018465">
    <property type="entry name" value="Scm3/HJURP"/>
</dbReference>
<protein>
    <submittedName>
        <fullName evidence="1">Uncharacterized protein</fullName>
    </submittedName>
</protein>
<accession>A0A8C5YVM3</accession>
<dbReference type="PANTHER" id="PTHR15992:SF5">
    <property type="entry name" value="HOLLIDAY JUNCTION RECOGNITION PROTEIN"/>
    <property type="match status" value="1"/>
</dbReference>
<dbReference type="PANTHER" id="PTHR15992">
    <property type="entry name" value="HOLLIDAY JUNCTION RECOGNITION PROTEIN"/>
    <property type="match status" value="1"/>
</dbReference>
<dbReference type="Ensembl" id="ENSMMMT00000004390.1">
    <property type="protein sequence ID" value="ENSMMMP00000003862.1"/>
    <property type="gene ID" value="ENSMMMG00000003423.1"/>
</dbReference>